<dbReference type="Proteomes" id="UP000323188">
    <property type="component" value="Unassembled WGS sequence"/>
</dbReference>
<keyword evidence="1" id="KW-0472">Membrane</keyword>
<dbReference type="GO" id="GO:0008237">
    <property type="term" value="F:metallopeptidase activity"/>
    <property type="evidence" value="ECO:0007669"/>
    <property type="project" value="UniProtKB-KW"/>
</dbReference>
<evidence type="ECO:0000259" key="2">
    <source>
        <dbReference type="Pfam" id="PF02517"/>
    </source>
</evidence>
<dbReference type="EMBL" id="VUOE01000002">
    <property type="protein sequence ID" value="KAA2217130.1"/>
    <property type="molecule type" value="Genomic_DNA"/>
</dbReference>
<gene>
    <name evidence="3" type="ORF">F0361_14255</name>
</gene>
<keyword evidence="1" id="KW-0812">Transmembrane</keyword>
<dbReference type="GO" id="GO:0080120">
    <property type="term" value="P:CAAX-box protein maturation"/>
    <property type="evidence" value="ECO:0007669"/>
    <property type="project" value="UniProtKB-ARBA"/>
</dbReference>
<evidence type="ECO:0000313" key="3">
    <source>
        <dbReference type="EMBL" id="KAA2217130.1"/>
    </source>
</evidence>
<organism evidence="3 4">
    <name type="scientific">Maribacter flavus</name>
    <dbReference type="NCBI Taxonomy" id="1658664"/>
    <lineage>
        <taxon>Bacteria</taxon>
        <taxon>Pseudomonadati</taxon>
        <taxon>Bacteroidota</taxon>
        <taxon>Flavobacteriia</taxon>
        <taxon>Flavobacteriales</taxon>
        <taxon>Flavobacteriaceae</taxon>
        <taxon>Maribacter</taxon>
    </lineage>
</organism>
<feature type="transmembrane region" description="Helical" evidence="1">
    <location>
        <begin position="103"/>
        <end position="121"/>
    </location>
</feature>
<protein>
    <submittedName>
        <fullName evidence="3">CPBP family intramembrane metalloprotease</fullName>
    </submittedName>
</protein>
<accession>A0A5B2TU52</accession>
<dbReference type="InterPro" id="IPR003675">
    <property type="entry name" value="Rce1/LyrA-like_dom"/>
</dbReference>
<keyword evidence="3" id="KW-0645">Protease</keyword>
<reference evidence="3 4" key="1">
    <citation type="submission" date="2019-09" db="EMBL/GenBank/DDBJ databases">
        <authorList>
            <person name="Khan S.A."/>
            <person name="Jeon C.O."/>
            <person name="Chun B.H."/>
            <person name="Jeong S.E."/>
        </authorList>
    </citation>
    <scope>NUCLEOTIDE SEQUENCE [LARGE SCALE GENOMIC DNA]</scope>
    <source>
        <strain evidence="3 4">KCTC 42508</strain>
    </source>
</reference>
<dbReference type="GO" id="GO:0004175">
    <property type="term" value="F:endopeptidase activity"/>
    <property type="evidence" value="ECO:0007669"/>
    <property type="project" value="UniProtKB-ARBA"/>
</dbReference>
<evidence type="ECO:0000256" key="1">
    <source>
        <dbReference type="SAM" id="Phobius"/>
    </source>
</evidence>
<dbReference type="AlphaFoldDB" id="A0A5B2TU52"/>
<feature type="transmembrane region" description="Helical" evidence="1">
    <location>
        <begin position="127"/>
        <end position="149"/>
    </location>
</feature>
<name>A0A5B2TU52_9FLAO</name>
<evidence type="ECO:0000313" key="4">
    <source>
        <dbReference type="Proteomes" id="UP000323188"/>
    </source>
</evidence>
<feature type="transmembrane region" description="Helical" evidence="1">
    <location>
        <begin position="156"/>
        <end position="180"/>
    </location>
</feature>
<feature type="transmembrane region" description="Helical" evidence="1">
    <location>
        <begin position="72"/>
        <end position="91"/>
    </location>
</feature>
<proteinExistence type="predicted"/>
<feature type="transmembrane region" description="Helical" evidence="1">
    <location>
        <begin position="28"/>
        <end position="52"/>
    </location>
</feature>
<feature type="domain" description="CAAX prenyl protease 2/Lysostaphin resistance protein A-like" evidence="2">
    <location>
        <begin position="72"/>
        <end position="169"/>
    </location>
</feature>
<dbReference type="Pfam" id="PF02517">
    <property type="entry name" value="Rce1-like"/>
    <property type="match status" value="1"/>
</dbReference>
<keyword evidence="1" id="KW-1133">Transmembrane helix</keyword>
<dbReference type="RefSeq" id="WP_154919524.1">
    <property type="nucleotide sequence ID" value="NZ_VUOE01000002.1"/>
</dbReference>
<keyword evidence="3" id="KW-0482">Metalloprotease</keyword>
<keyword evidence="3" id="KW-0378">Hydrolase</keyword>
<comment type="caution">
    <text evidence="3">The sequence shown here is derived from an EMBL/GenBank/DDBJ whole genome shotgun (WGS) entry which is preliminary data.</text>
</comment>
<dbReference type="GO" id="GO:0006508">
    <property type="term" value="P:proteolysis"/>
    <property type="evidence" value="ECO:0007669"/>
    <property type="project" value="UniProtKB-KW"/>
</dbReference>
<sequence length="185" mass="21100">MFEEILFFLKKPVYEEMNSLNTSEKLRYVLKLVVLAIALSILLSFLLGLLGTLFNLDLGKHAMDDFLENYPLVYLLFFAVVGAPVLEELLFRGPMIWFKHSKFFPFIFYVLTLGFGFMHISNYEMTLQNLALSPILVAPQLAAGLLLGFARVRFGLLYSILLHALYNFVLAGPILVFQLLDIPIE</sequence>